<dbReference type="InterPro" id="IPR000276">
    <property type="entry name" value="GPCR_Rhodpsn"/>
</dbReference>
<evidence type="ECO:0000256" key="3">
    <source>
        <dbReference type="ARBA" id="ARBA00022989"/>
    </source>
</evidence>
<evidence type="ECO:0000313" key="6">
    <source>
        <dbReference type="Proteomes" id="UP000749559"/>
    </source>
</evidence>
<dbReference type="PRINTS" id="PR00237">
    <property type="entry name" value="GPCRRHODOPSN"/>
</dbReference>
<dbReference type="CDD" id="cd14978">
    <property type="entry name" value="7tmA_FMRFamide_R-like"/>
    <property type="match status" value="1"/>
</dbReference>
<dbReference type="GO" id="GO:0004930">
    <property type="term" value="F:G protein-coupled receptor activity"/>
    <property type="evidence" value="ECO:0007669"/>
    <property type="project" value="InterPro"/>
</dbReference>
<keyword evidence="2" id="KW-0812">Transmembrane</keyword>
<sequence>MDSLEDYFNSFNFNISFNISQLENFTLDDNDGNCDEQCGERYMQALISHYLMGITGLVFCCLGIFGNTLSVIVLSRRSMRSSSTYVYMIGLAICDTLVLICTVMVVFKDSVHPSKIGSDSHELLNRVYVYMFPYAHGFAYTFMVTSIWLTLAFTVDRYIMICHPFKAEYMCTVNKAKIVIIALYIGGILFNIPKFLEYKLLSISVPNRTLYFTDWTELGQSQVYKQVYHSWLYFIFVWGIPFVTLAILNAFLMHAVRQSRKKGKQLNIQEKKRNDTTVMLIGVVVIFFICQVPALISRMVYAFHSSLSWRTSGYALNEVANFLVVLNSAINIVPYYFFGKKFRREFWRTFCIHICTQETLRRFSKTLTYSLAEGALTRRESVWSEAENNCNLQLPDKTKGLKPKKKSPNDFRKASCGSCNSNTPLTIQNQQSKVALIQYQPSYQEVNGNCSDKNVIACGPNGNTPNHVIYENDENESML</sequence>
<name>A0A8J1T6S5_OWEFU</name>
<proteinExistence type="predicted"/>
<keyword evidence="4" id="KW-0472">Membrane</keyword>
<evidence type="ECO:0000256" key="1">
    <source>
        <dbReference type="ARBA" id="ARBA00004370"/>
    </source>
</evidence>
<evidence type="ECO:0000256" key="2">
    <source>
        <dbReference type="ARBA" id="ARBA00022692"/>
    </source>
</evidence>
<dbReference type="AlphaFoldDB" id="A0A8J1T6S5"/>
<dbReference type="PANTHER" id="PTHR46641">
    <property type="entry name" value="FMRFAMIDE RECEPTOR-RELATED"/>
    <property type="match status" value="1"/>
</dbReference>
<dbReference type="GO" id="GO:0016020">
    <property type="term" value="C:membrane"/>
    <property type="evidence" value="ECO:0007669"/>
    <property type="project" value="UniProtKB-SubCell"/>
</dbReference>
<dbReference type="Pfam" id="PF00001">
    <property type="entry name" value="7tm_1"/>
    <property type="match status" value="1"/>
</dbReference>
<comment type="caution">
    <text evidence="5">The sequence shown here is derived from an EMBL/GenBank/DDBJ whole genome shotgun (WGS) entry which is preliminary data.</text>
</comment>
<dbReference type="Proteomes" id="UP000749559">
    <property type="component" value="Unassembled WGS sequence"/>
</dbReference>
<comment type="subcellular location">
    <subcellularLocation>
        <location evidence="1">Membrane</location>
    </subcellularLocation>
</comment>
<keyword evidence="6" id="KW-1185">Reference proteome</keyword>
<dbReference type="EMBL" id="CAIIXF020000005">
    <property type="protein sequence ID" value="CAH1784138.1"/>
    <property type="molecule type" value="Genomic_DNA"/>
</dbReference>
<dbReference type="PANTHER" id="PTHR46641:SF2">
    <property type="entry name" value="FMRFAMIDE RECEPTOR"/>
    <property type="match status" value="1"/>
</dbReference>
<accession>A0A8J1T6S5</accession>
<dbReference type="InterPro" id="IPR052954">
    <property type="entry name" value="GPCR-Ligand_Int"/>
</dbReference>
<gene>
    <name evidence="5" type="ORF">OFUS_LOCUS10386</name>
</gene>
<dbReference type="SUPFAM" id="SSF81321">
    <property type="entry name" value="Family A G protein-coupled receptor-like"/>
    <property type="match status" value="1"/>
</dbReference>
<organism evidence="5 6">
    <name type="scientific">Owenia fusiformis</name>
    <name type="common">Polychaete worm</name>
    <dbReference type="NCBI Taxonomy" id="6347"/>
    <lineage>
        <taxon>Eukaryota</taxon>
        <taxon>Metazoa</taxon>
        <taxon>Spiralia</taxon>
        <taxon>Lophotrochozoa</taxon>
        <taxon>Annelida</taxon>
        <taxon>Polychaeta</taxon>
        <taxon>Sedentaria</taxon>
        <taxon>Canalipalpata</taxon>
        <taxon>Sabellida</taxon>
        <taxon>Oweniida</taxon>
        <taxon>Oweniidae</taxon>
        <taxon>Owenia</taxon>
    </lineage>
</organism>
<dbReference type="InterPro" id="IPR017452">
    <property type="entry name" value="GPCR_Rhodpsn_7TM"/>
</dbReference>
<keyword evidence="3" id="KW-1133">Transmembrane helix</keyword>
<dbReference type="PROSITE" id="PS50262">
    <property type="entry name" value="G_PROTEIN_RECEP_F1_2"/>
    <property type="match status" value="1"/>
</dbReference>
<dbReference type="OrthoDB" id="10011262at2759"/>
<evidence type="ECO:0000313" key="5">
    <source>
        <dbReference type="EMBL" id="CAH1784138.1"/>
    </source>
</evidence>
<protein>
    <submittedName>
        <fullName evidence="5">Uncharacterized protein</fullName>
    </submittedName>
</protein>
<dbReference type="Gene3D" id="1.20.1070.10">
    <property type="entry name" value="Rhodopsin 7-helix transmembrane proteins"/>
    <property type="match status" value="1"/>
</dbReference>
<evidence type="ECO:0000256" key="4">
    <source>
        <dbReference type="ARBA" id="ARBA00023136"/>
    </source>
</evidence>
<reference evidence="5" key="1">
    <citation type="submission" date="2022-03" db="EMBL/GenBank/DDBJ databases">
        <authorList>
            <person name="Martin C."/>
        </authorList>
    </citation>
    <scope>NUCLEOTIDE SEQUENCE</scope>
</reference>